<proteinExistence type="predicted"/>
<feature type="compositionally biased region" description="Low complexity" evidence="1">
    <location>
        <begin position="186"/>
        <end position="208"/>
    </location>
</feature>
<evidence type="ECO:0000313" key="2">
    <source>
        <dbReference type="EMBL" id="KAF6745096.1"/>
    </source>
</evidence>
<organism evidence="2 3">
    <name type="scientific">Ephemerocybe angulata</name>
    <dbReference type="NCBI Taxonomy" id="980116"/>
    <lineage>
        <taxon>Eukaryota</taxon>
        <taxon>Fungi</taxon>
        <taxon>Dikarya</taxon>
        <taxon>Basidiomycota</taxon>
        <taxon>Agaricomycotina</taxon>
        <taxon>Agaricomycetes</taxon>
        <taxon>Agaricomycetidae</taxon>
        <taxon>Agaricales</taxon>
        <taxon>Agaricineae</taxon>
        <taxon>Psathyrellaceae</taxon>
        <taxon>Ephemerocybe</taxon>
    </lineage>
</organism>
<sequence>MALELSVGSTYTRRQEGAVSRGHDVAHAALNCDCLTDEDLEWETMSELGYLRFGYRLYVAYKDSARFEKRIRRGYAAGWAELFGETDSSGAGAPPPPPMFDAEDRPLDFSCHPEMEKAYPVPWPVPRIQDLEDDVNATPPTPLEILARVPAPLGPVVASEEDRDDMDVTETGPAVPATFHAPPPSSSSVTRESSLSTLPRSPSPDTTPKVTHSTSFATYRSVSAAGVDSPAPPLTTPAIFYAPPLVSQPTPTIFYAPPAAVPFHQPQHAMRYTPPPPPLPPPPPPPQQPSTVTFAASVSTTATVMTPVARIPPIVDHLLSEIDEVREALEAEREMRRLGDMEVRKLRDEIAEMRRMIKERVGRTLAPGRCSKESTSRIVGSIRAGAVRGSGVMTKVSNVNAL</sequence>
<accession>A0A8H6HG10</accession>
<evidence type="ECO:0000256" key="1">
    <source>
        <dbReference type="SAM" id="MobiDB-lite"/>
    </source>
</evidence>
<keyword evidence="3" id="KW-1185">Reference proteome</keyword>
<protein>
    <submittedName>
        <fullName evidence="2">Uncharacterized protein</fullName>
    </submittedName>
</protein>
<reference evidence="2 3" key="1">
    <citation type="submission" date="2020-07" db="EMBL/GenBank/DDBJ databases">
        <title>Comparative genomics of pyrophilous fungi reveals a link between fire events and developmental genes.</title>
        <authorList>
            <consortium name="DOE Joint Genome Institute"/>
            <person name="Steindorff A.S."/>
            <person name="Carver A."/>
            <person name="Calhoun S."/>
            <person name="Stillman K."/>
            <person name="Liu H."/>
            <person name="Lipzen A."/>
            <person name="Pangilinan J."/>
            <person name="Labutti K."/>
            <person name="Bruns T.D."/>
            <person name="Grigoriev I.V."/>
        </authorList>
    </citation>
    <scope>NUCLEOTIDE SEQUENCE [LARGE SCALE GENOMIC DNA]</scope>
    <source>
        <strain evidence="2 3">CBS 144469</strain>
    </source>
</reference>
<gene>
    <name evidence="2" type="ORF">DFP72DRAFT_856804</name>
</gene>
<feature type="compositionally biased region" description="Acidic residues" evidence="1">
    <location>
        <begin position="159"/>
        <end position="168"/>
    </location>
</feature>
<evidence type="ECO:0000313" key="3">
    <source>
        <dbReference type="Proteomes" id="UP000521943"/>
    </source>
</evidence>
<feature type="region of interest" description="Disordered" evidence="1">
    <location>
        <begin position="159"/>
        <end position="213"/>
    </location>
</feature>
<feature type="region of interest" description="Disordered" evidence="1">
    <location>
        <begin position="267"/>
        <end position="291"/>
    </location>
</feature>
<feature type="compositionally biased region" description="Pro residues" evidence="1">
    <location>
        <begin position="273"/>
        <end position="288"/>
    </location>
</feature>
<name>A0A8H6HG10_9AGAR</name>
<dbReference type="Proteomes" id="UP000521943">
    <property type="component" value="Unassembled WGS sequence"/>
</dbReference>
<dbReference type="AlphaFoldDB" id="A0A8H6HG10"/>
<dbReference type="EMBL" id="JACGCI010000110">
    <property type="protein sequence ID" value="KAF6745096.1"/>
    <property type="molecule type" value="Genomic_DNA"/>
</dbReference>
<comment type="caution">
    <text evidence="2">The sequence shown here is derived from an EMBL/GenBank/DDBJ whole genome shotgun (WGS) entry which is preliminary data.</text>
</comment>